<keyword evidence="2 4" id="KW-0378">Hydrolase</keyword>
<dbReference type="InterPro" id="IPR050288">
    <property type="entry name" value="Cellulose_deg_GH3"/>
</dbReference>
<evidence type="ECO:0000313" key="4">
    <source>
        <dbReference type="EMBL" id="GAL81894.1"/>
    </source>
</evidence>
<dbReference type="InterPro" id="IPR013783">
    <property type="entry name" value="Ig-like_fold"/>
</dbReference>
<dbReference type="SMART" id="SM01217">
    <property type="entry name" value="Fn3_like"/>
    <property type="match status" value="1"/>
</dbReference>
<reference evidence="4 5" key="1">
    <citation type="journal article" date="2014" name="Genome Announc.">
        <title>Draft Genome Sequences of Marine Flavobacterium Algibacter lectus Strains SS8 and NR4.</title>
        <authorList>
            <person name="Takatani N."/>
            <person name="Nakanishi M."/>
            <person name="Meirelles P."/>
            <person name="Mino S."/>
            <person name="Suda W."/>
            <person name="Oshima K."/>
            <person name="Hattori M."/>
            <person name="Ohkuma M."/>
            <person name="Hosokawa M."/>
            <person name="Miyashita K."/>
            <person name="Thompson F.L."/>
            <person name="Niwa A."/>
            <person name="Sawabe T."/>
            <person name="Sawabe T."/>
        </authorList>
    </citation>
    <scope>NUCLEOTIDE SEQUENCE [LARGE SCALE GENOMIC DNA]</scope>
    <source>
        <strain evidence="5">JCM19274</strain>
    </source>
</reference>
<feature type="domain" description="Fibronectin type III-like" evidence="3">
    <location>
        <begin position="68"/>
        <end position="137"/>
    </location>
</feature>
<dbReference type="PANTHER" id="PTHR42715">
    <property type="entry name" value="BETA-GLUCOSIDASE"/>
    <property type="match status" value="1"/>
</dbReference>
<dbReference type="Proteomes" id="UP000029643">
    <property type="component" value="Unassembled WGS sequence"/>
</dbReference>
<dbReference type="EMBL" id="BBNU01000019">
    <property type="protein sequence ID" value="GAL81894.1"/>
    <property type="molecule type" value="Genomic_DNA"/>
</dbReference>
<evidence type="ECO:0000256" key="1">
    <source>
        <dbReference type="ARBA" id="ARBA00005336"/>
    </source>
</evidence>
<evidence type="ECO:0000256" key="2">
    <source>
        <dbReference type="ARBA" id="ARBA00022801"/>
    </source>
</evidence>
<dbReference type="FunFam" id="2.60.40.10:FF:000495">
    <property type="entry name" value="Periplasmic beta-glucosidase"/>
    <property type="match status" value="1"/>
</dbReference>
<name>A0A090X1P8_9FLAO</name>
<dbReference type="InterPro" id="IPR026891">
    <property type="entry name" value="Fn3-like"/>
</dbReference>
<sequence length="149" mass="16694">MYYNNKPTGRGDNYHNLTGQPLFPFGYGLSYTAFEYSNIEFSKNNISANESVEVSCTIKNAGTVAGDEVVQLYIRDELASVSRPIKELKGFKRITLNPGDSQNVTFKLDPEALSMLDKDMKRLVEAGDFRIMVGASSKDIRLRKILTVK</sequence>
<dbReference type="EC" id="3.2.1.21" evidence="4"/>
<protein>
    <submittedName>
        <fullName evidence="4">Beta-glucosidase</fullName>
        <ecNumber evidence="4">3.2.1.21</ecNumber>
    </submittedName>
</protein>
<dbReference type="PANTHER" id="PTHR42715:SF10">
    <property type="entry name" value="BETA-GLUCOSIDASE"/>
    <property type="match status" value="1"/>
</dbReference>
<dbReference type="AlphaFoldDB" id="A0A090X1P8"/>
<dbReference type="Gene3D" id="2.60.40.10">
    <property type="entry name" value="Immunoglobulins"/>
    <property type="match status" value="1"/>
</dbReference>
<dbReference type="GO" id="GO:0008422">
    <property type="term" value="F:beta-glucosidase activity"/>
    <property type="evidence" value="ECO:0007669"/>
    <property type="project" value="UniProtKB-EC"/>
</dbReference>
<keyword evidence="4" id="KW-0326">Glycosidase</keyword>
<evidence type="ECO:0000259" key="3">
    <source>
        <dbReference type="SMART" id="SM01217"/>
    </source>
</evidence>
<gene>
    <name evidence="4" type="ORF">JCM19274_2878</name>
</gene>
<comment type="caution">
    <text evidence="4">The sequence shown here is derived from an EMBL/GenBank/DDBJ whole genome shotgun (WGS) entry which is preliminary data.</text>
</comment>
<comment type="similarity">
    <text evidence="1">Belongs to the glycosyl hydrolase 3 family.</text>
</comment>
<evidence type="ECO:0000313" key="5">
    <source>
        <dbReference type="Proteomes" id="UP000029643"/>
    </source>
</evidence>
<accession>A0A090X1P8</accession>
<proteinExistence type="inferred from homology"/>
<dbReference type="Pfam" id="PF14310">
    <property type="entry name" value="Fn3-like"/>
    <property type="match status" value="1"/>
</dbReference>
<organism evidence="4 5">
    <name type="scientific">Algibacter lectus</name>
    <dbReference type="NCBI Taxonomy" id="221126"/>
    <lineage>
        <taxon>Bacteria</taxon>
        <taxon>Pseudomonadati</taxon>
        <taxon>Bacteroidota</taxon>
        <taxon>Flavobacteriia</taxon>
        <taxon>Flavobacteriales</taxon>
        <taxon>Flavobacteriaceae</taxon>
        <taxon>Algibacter</taxon>
    </lineage>
</organism>